<dbReference type="GO" id="GO:0003724">
    <property type="term" value="F:RNA helicase activity"/>
    <property type="evidence" value="ECO:0007669"/>
    <property type="project" value="UniProtKB-EC"/>
</dbReference>
<dbReference type="Gene3D" id="3.40.50.300">
    <property type="entry name" value="P-loop containing nucleotide triphosphate hydrolases"/>
    <property type="match status" value="2"/>
</dbReference>
<feature type="compositionally biased region" description="Basic and acidic residues" evidence="8">
    <location>
        <begin position="42"/>
        <end position="100"/>
    </location>
</feature>
<dbReference type="EMBL" id="NHTK01000986">
    <property type="protein sequence ID" value="PPR04152.1"/>
    <property type="molecule type" value="Genomic_DNA"/>
</dbReference>
<dbReference type="Pfam" id="PF00271">
    <property type="entry name" value="Helicase_C"/>
    <property type="match status" value="1"/>
</dbReference>
<evidence type="ECO:0000259" key="9">
    <source>
        <dbReference type="PROSITE" id="PS51192"/>
    </source>
</evidence>
<dbReference type="AlphaFoldDB" id="A0A409YM96"/>
<dbReference type="PANTHER" id="PTHR47960">
    <property type="entry name" value="DEAD-BOX ATP-DEPENDENT RNA HELICASE 50"/>
    <property type="match status" value="1"/>
</dbReference>
<keyword evidence="5" id="KW-0067">ATP-binding</keyword>
<evidence type="ECO:0000256" key="6">
    <source>
        <dbReference type="ARBA" id="ARBA00047984"/>
    </source>
</evidence>
<evidence type="ECO:0000256" key="2">
    <source>
        <dbReference type="ARBA" id="ARBA00022741"/>
    </source>
</evidence>
<feature type="non-terminal residue" evidence="12">
    <location>
        <position position="1"/>
    </location>
</feature>
<keyword evidence="4" id="KW-0347">Helicase</keyword>
<accession>A0A409YM96</accession>
<dbReference type="InterPro" id="IPR001650">
    <property type="entry name" value="Helicase_C-like"/>
</dbReference>
<feature type="domain" description="Helicase ATP-binding" evidence="9">
    <location>
        <begin position="230"/>
        <end position="532"/>
    </location>
</feature>
<dbReference type="InterPro" id="IPR011545">
    <property type="entry name" value="DEAD/DEAH_box_helicase_dom"/>
</dbReference>
<keyword evidence="2" id="KW-0547">Nucleotide-binding</keyword>
<feature type="short sequence motif" description="Q motif" evidence="7">
    <location>
        <begin position="190"/>
        <end position="220"/>
    </location>
</feature>
<evidence type="ECO:0000256" key="3">
    <source>
        <dbReference type="ARBA" id="ARBA00022801"/>
    </source>
</evidence>
<gene>
    <name evidence="12" type="ORF">CVT24_010712</name>
</gene>
<organism evidence="12 13">
    <name type="scientific">Panaeolus cyanescens</name>
    <dbReference type="NCBI Taxonomy" id="181874"/>
    <lineage>
        <taxon>Eukaryota</taxon>
        <taxon>Fungi</taxon>
        <taxon>Dikarya</taxon>
        <taxon>Basidiomycota</taxon>
        <taxon>Agaricomycotina</taxon>
        <taxon>Agaricomycetes</taxon>
        <taxon>Agaricomycetidae</taxon>
        <taxon>Agaricales</taxon>
        <taxon>Agaricineae</taxon>
        <taxon>Galeropsidaceae</taxon>
        <taxon>Panaeolus</taxon>
    </lineage>
</organism>
<feature type="compositionally biased region" description="Basic and acidic residues" evidence="8">
    <location>
        <begin position="1"/>
        <end position="35"/>
    </location>
</feature>
<evidence type="ECO:0000313" key="12">
    <source>
        <dbReference type="EMBL" id="PPR04152.1"/>
    </source>
</evidence>
<dbReference type="CDD" id="cd18787">
    <property type="entry name" value="SF2_C_DEAD"/>
    <property type="match status" value="1"/>
</dbReference>
<feature type="domain" description="Helicase C-terminal" evidence="10">
    <location>
        <begin position="559"/>
        <end position="742"/>
    </location>
</feature>
<feature type="compositionally biased region" description="Polar residues" evidence="8">
    <location>
        <begin position="101"/>
        <end position="117"/>
    </location>
</feature>
<keyword evidence="3" id="KW-0378">Hydrolase</keyword>
<keyword evidence="13" id="KW-1185">Reference proteome</keyword>
<sequence length="742" mass="82182">GKLEVATREKFVRDDVPHTGRLPSDEYEGKKRESRAGSTLGRRGDRTFASRHREREEEREFPPRNRDRDFGSSRSGDRDREYTPRTRERDLSAGTRDARTSSRSMDTFRTSAIQAGSKQLYDERPRMPSTSTTYAKPEKDHDRSQPLDYEPSTSSEFYKPTSLASRVSDVKGKSKDTTFSELEKDTRLPTKFTSPPLLPAFVDSLKEALGNDAKPTPIQSLSIKWLLDNRASDTQYKQFLLAAETGSGKSIAYLLPVLQHLKEAEMVGATSTAPSQNAKKGPARAYNPRALVLAPTHELSRQLSGFAKALLHHAKLRVVCASQANTKSVRGKDARASQMASDLEAFENGVPGDMGAEKKQFPVDVMIGTPMKVLEMVRGRGWDRKMAGTNALKEGEEEGEMELEALEEEEPDHKLRRGRDQLVGYGSWRSKPELGLANIEWVVVDEADVLLDPDFQESTRTLLADIAAARGRPVPDSPTNPFSGSTPFKTLPPSLGDSQPLNYPFNLLLTSATIPTSLHKYLESHHPSLIRLASPRLHQLPKKLSTEYVSWTGGNKFADIEKRLRKVWADDAISGTVDRLSKVVVFCNKSAKVVELSSYLEERGVKVLPMTSASEHRGRGSNKHLAGFLKTKDDVAAAANGVVANDYGQVKLDTMKAAASLKATPHVLITTSLLSRGLDFSPDVKHVFIVDEPRNMVDFLHRAGRSGRAGREGRVVIFGKGKGRGSEGAREVRRRVGELNRK</sequence>
<protein>
    <recommendedName>
        <fullName evidence="1">RNA helicase</fullName>
        <ecNumber evidence="1">3.6.4.13</ecNumber>
    </recommendedName>
</protein>
<dbReference type="STRING" id="181874.A0A409YM96"/>
<reference evidence="12 13" key="1">
    <citation type="journal article" date="2018" name="Evol. Lett.">
        <title>Horizontal gene cluster transfer increased hallucinogenic mushroom diversity.</title>
        <authorList>
            <person name="Reynolds H.T."/>
            <person name="Vijayakumar V."/>
            <person name="Gluck-Thaler E."/>
            <person name="Korotkin H.B."/>
            <person name="Matheny P.B."/>
            <person name="Slot J.C."/>
        </authorList>
    </citation>
    <scope>NUCLEOTIDE SEQUENCE [LARGE SCALE GENOMIC DNA]</scope>
    <source>
        <strain evidence="12 13">2629</strain>
    </source>
</reference>
<feature type="compositionally biased region" description="Basic and acidic residues" evidence="8">
    <location>
        <begin position="724"/>
        <end position="742"/>
    </location>
</feature>
<feature type="compositionally biased region" description="Basic and acidic residues" evidence="8">
    <location>
        <begin position="136"/>
        <end position="145"/>
    </location>
</feature>
<name>A0A409YM96_9AGAR</name>
<comment type="caution">
    <text evidence="12">The sequence shown here is derived from an EMBL/GenBank/DDBJ whole genome shotgun (WGS) entry which is preliminary data.</text>
</comment>
<evidence type="ECO:0000259" key="10">
    <source>
        <dbReference type="PROSITE" id="PS51194"/>
    </source>
</evidence>
<feature type="domain" description="DEAD-box RNA helicase Q" evidence="11">
    <location>
        <begin position="190"/>
        <end position="220"/>
    </location>
</feature>
<dbReference type="InterPro" id="IPR027417">
    <property type="entry name" value="P-loop_NTPase"/>
</dbReference>
<dbReference type="InterPro" id="IPR014001">
    <property type="entry name" value="Helicase_ATP-bd"/>
</dbReference>
<evidence type="ECO:0000256" key="5">
    <source>
        <dbReference type="ARBA" id="ARBA00022840"/>
    </source>
</evidence>
<dbReference type="Proteomes" id="UP000284842">
    <property type="component" value="Unassembled WGS sequence"/>
</dbReference>
<dbReference type="SMART" id="SM00490">
    <property type="entry name" value="HELICc"/>
    <property type="match status" value="1"/>
</dbReference>
<dbReference type="GO" id="GO:0005524">
    <property type="term" value="F:ATP binding"/>
    <property type="evidence" value="ECO:0007669"/>
    <property type="project" value="UniProtKB-KW"/>
</dbReference>
<dbReference type="GO" id="GO:0016787">
    <property type="term" value="F:hydrolase activity"/>
    <property type="evidence" value="ECO:0007669"/>
    <property type="project" value="UniProtKB-KW"/>
</dbReference>
<evidence type="ECO:0000256" key="7">
    <source>
        <dbReference type="PROSITE-ProRule" id="PRU00552"/>
    </source>
</evidence>
<evidence type="ECO:0000313" key="13">
    <source>
        <dbReference type="Proteomes" id="UP000284842"/>
    </source>
</evidence>
<comment type="catalytic activity">
    <reaction evidence="6">
        <text>ATP + H2O = ADP + phosphate + H(+)</text>
        <dbReference type="Rhea" id="RHEA:13065"/>
        <dbReference type="ChEBI" id="CHEBI:15377"/>
        <dbReference type="ChEBI" id="CHEBI:15378"/>
        <dbReference type="ChEBI" id="CHEBI:30616"/>
        <dbReference type="ChEBI" id="CHEBI:43474"/>
        <dbReference type="ChEBI" id="CHEBI:456216"/>
        <dbReference type="EC" id="3.6.4.13"/>
    </reaction>
</comment>
<dbReference type="InterPro" id="IPR014014">
    <property type="entry name" value="RNA_helicase_DEAD_Q_motif"/>
</dbReference>
<feature type="region of interest" description="Disordered" evidence="8">
    <location>
        <begin position="1"/>
        <end position="191"/>
    </location>
</feature>
<dbReference type="SMART" id="SM00487">
    <property type="entry name" value="DEXDc"/>
    <property type="match status" value="1"/>
</dbReference>
<evidence type="ECO:0000256" key="8">
    <source>
        <dbReference type="SAM" id="MobiDB-lite"/>
    </source>
</evidence>
<dbReference type="SUPFAM" id="SSF52540">
    <property type="entry name" value="P-loop containing nucleoside triphosphate hydrolases"/>
    <property type="match status" value="1"/>
</dbReference>
<dbReference type="PROSITE" id="PS51195">
    <property type="entry name" value="Q_MOTIF"/>
    <property type="match status" value="1"/>
</dbReference>
<dbReference type="PROSITE" id="PS51192">
    <property type="entry name" value="HELICASE_ATP_BIND_1"/>
    <property type="match status" value="1"/>
</dbReference>
<dbReference type="GO" id="GO:0003676">
    <property type="term" value="F:nucleic acid binding"/>
    <property type="evidence" value="ECO:0007669"/>
    <property type="project" value="InterPro"/>
</dbReference>
<dbReference type="EC" id="3.6.4.13" evidence="1"/>
<evidence type="ECO:0000256" key="1">
    <source>
        <dbReference type="ARBA" id="ARBA00012552"/>
    </source>
</evidence>
<dbReference type="InParanoid" id="A0A409YM96"/>
<feature type="compositionally biased region" description="Basic and acidic residues" evidence="8">
    <location>
        <begin position="168"/>
        <end position="188"/>
    </location>
</feature>
<evidence type="ECO:0000256" key="4">
    <source>
        <dbReference type="ARBA" id="ARBA00022806"/>
    </source>
</evidence>
<proteinExistence type="predicted"/>
<dbReference type="PROSITE" id="PS51194">
    <property type="entry name" value="HELICASE_CTER"/>
    <property type="match status" value="1"/>
</dbReference>
<dbReference type="OrthoDB" id="10256233at2759"/>
<evidence type="ECO:0000259" key="11">
    <source>
        <dbReference type="PROSITE" id="PS51195"/>
    </source>
</evidence>
<feature type="region of interest" description="Disordered" evidence="8">
    <location>
        <begin position="722"/>
        <end position="742"/>
    </location>
</feature>
<dbReference type="Pfam" id="PF00270">
    <property type="entry name" value="DEAD"/>
    <property type="match status" value="1"/>
</dbReference>